<proteinExistence type="predicted"/>
<sequence length="230" mass="25597">MSDENAASWPPSIGLTTKIVPRKDAVFQISHATTVHAPAPHVFDTLLHAANYPAWNTWVPRVDILSQQTSAGRIEDQSVEDLSRMSIGCTMQFDVVMNADKSNDITKTQLKVVDISTPDSSTSYISQELLADPTFTADLTKVYRVSWTGNGGMYGLAPKLERFHEVIVIGENECEIRSWEIMSGMLSRVVKLMYEDTLKVKVGLWCEDLKKYCEKIHNEGTGSCGAYMVS</sequence>
<gene>
    <name evidence="1" type="ORF">G6011_09529</name>
</gene>
<dbReference type="Proteomes" id="UP001199106">
    <property type="component" value="Unassembled WGS sequence"/>
</dbReference>
<evidence type="ECO:0008006" key="3">
    <source>
        <dbReference type="Google" id="ProtNLM"/>
    </source>
</evidence>
<dbReference type="EMBL" id="JAANER010000004">
    <property type="protein sequence ID" value="KAG9191441.1"/>
    <property type="molecule type" value="Genomic_DNA"/>
</dbReference>
<protein>
    <recommendedName>
        <fullName evidence="3">Polyketide cyclase/dehydrase</fullName>
    </recommendedName>
</protein>
<reference evidence="1" key="1">
    <citation type="submission" date="2021-07" db="EMBL/GenBank/DDBJ databases">
        <title>Genome Resource of American Ginseng Black Spot Pathogen Alternaria panax.</title>
        <authorList>
            <person name="Qiu C."/>
            <person name="Wang W."/>
            <person name="Liu Z."/>
        </authorList>
    </citation>
    <scope>NUCLEOTIDE SEQUENCE</scope>
    <source>
        <strain evidence="1">BNCC115425</strain>
    </source>
</reference>
<dbReference type="CDD" id="cd07822">
    <property type="entry name" value="SRPBCC_4"/>
    <property type="match status" value="1"/>
</dbReference>
<evidence type="ECO:0000313" key="2">
    <source>
        <dbReference type="Proteomes" id="UP001199106"/>
    </source>
</evidence>
<comment type="caution">
    <text evidence="1">The sequence shown here is derived from an EMBL/GenBank/DDBJ whole genome shotgun (WGS) entry which is preliminary data.</text>
</comment>
<dbReference type="Gene3D" id="3.30.530.20">
    <property type="match status" value="1"/>
</dbReference>
<organism evidence="1 2">
    <name type="scientific">Alternaria panax</name>
    <dbReference type="NCBI Taxonomy" id="48097"/>
    <lineage>
        <taxon>Eukaryota</taxon>
        <taxon>Fungi</taxon>
        <taxon>Dikarya</taxon>
        <taxon>Ascomycota</taxon>
        <taxon>Pezizomycotina</taxon>
        <taxon>Dothideomycetes</taxon>
        <taxon>Pleosporomycetidae</taxon>
        <taxon>Pleosporales</taxon>
        <taxon>Pleosporineae</taxon>
        <taxon>Pleosporaceae</taxon>
        <taxon>Alternaria</taxon>
        <taxon>Alternaria sect. Panax</taxon>
    </lineage>
</organism>
<keyword evidence="2" id="KW-1185">Reference proteome</keyword>
<dbReference type="SUPFAM" id="SSF55961">
    <property type="entry name" value="Bet v1-like"/>
    <property type="match status" value="1"/>
</dbReference>
<accession>A0AAD4IB42</accession>
<dbReference type="InterPro" id="IPR023393">
    <property type="entry name" value="START-like_dom_sf"/>
</dbReference>
<name>A0AAD4IB42_9PLEO</name>
<dbReference type="AlphaFoldDB" id="A0AAD4IB42"/>
<evidence type="ECO:0000313" key="1">
    <source>
        <dbReference type="EMBL" id="KAG9191441.1"/>
    </source>
</evidence>